<sequence length="571" mass="63481">MSANSTMSISTLYNQFGDDTTVPRLFDVIARNYPEHVAISIPKDEKNPSRGWKNVTFRDLASAIDKAASWLLREIGHQSESFETIHYMLPQDLSVIVFMLASAKIGFKGLFCHPRCTTEALVYISTTMETQYLVSTSNLMPEARMAVESLTSIKSEINVITAPPLHFWFATDFPQQLGILASTKSTGNNPNDPFTVIHSSGTTGNPKAIVMTHRHLLRMAKSFLSVNNKDDLNYERFRGKRVALLSPVSSAAGLYFLLGLNFVYDFTSVLPPAPGPLSADKLEQTICYANVTCVIAPPKIFPDIAKCSRMLALIKSKIDSVGYIGAACPNHAGEAISTHTQLYPLYGSTETGMYPLFTTVSSDWAYMKWDSSFTHQMRPIASSNYYHLVLPRDVGARGFQIGFELFPSFEEWNTNDIFVRHPDPAKDDHWRYVGRMEDVIICRAPTSNSVGPNIASIKSRSSLLMPNEMEHMIERHPSIAAAVICDCEEGVLHVVIEPVGLGQTQGPRPEEADKTQALIAEIWSSIEQANAICSIPAQIHRSSILLALEPLPKGTKGYPQRNLVRQRYRET</sequence>
<evidence type="ECO:0000256" key="2">
    <source>
        <dbReference type="ARBA" id="ARBA00022553"/>
    </source>
</evidence>
<keyword evidence="3" id="KW-0472">Membrane</keyword>
<dbReference type="PROSITE" id="PS00455">
    <property type="entry name" value="AMP_BINDING"/>
    <property type="match status" value="1"/>
</dbReference>
<keyword evidence="3" id="KW-1133">Transmembrane helix</keyword>
<dbReference type="Pfam" id="PF00501">
    <property type="entry name" value="AMP-binding"/>
    <property type="match status" value="1"/>
</dbReference>
<keyword evidence="2" id="KW-0597">Phosphoprotein</keyword>
<evidence type="ECO:0000313" key="5">
    <source>
        <dbReference type="EMBL" id="KAF2754639.1"/>
    </source>
</evidence>
<keyword evidence="3" id="KW-0812">Transmembrane</keyword>
<dbReference type="Proteomes" id="UP000799437">
    <property type="component" value="Unassembled WGS sequence"/>
</dbReference>
<evidence type="ECO:0000256" key="3">
    <source>
        <dbReference type="SAM" id="Phobius"/>
    </source>
</evidence>
<accession>A0A6A6VXT7</accession>
<organism evidence="5 6">
    <name type="scientific">Pseudovirgaria hyperparasitica</name>
    <dbReference type="NCBI Taxonomy" id="470096"/>
    <lineage>
        <taxon>Eukaryota</taxon>
        <taxon>Fungi</taxon>
        <taxon>Dikarya</taxon>
        <taxon>Ascomycota</taxon>
        <taxon>Pezizomycotina</taxon>
        <taxon>Dothideomycetes</taxon>
        <taxon>Dothideomycetes incertae sedis</taxon>
        <taxon>Acrospermales</taxon>
        <taxon>Acrospermaceae</taxon>
        <taxon>Pseudovirgaria</taxon>
    </lineage>
</organism>
<dbReference type="PANTHER" id="PTHR43439:SF2">
    <property type="entry name" value="ENZYME, PUTATIVE (JCVI)-RELATED"/>
    <property type="match status" value="1"/>
</dbReference>
<dbReference type="OrthoDB" id="429813at2759"/>
<protein>
    <submittedName>
        <fullName evidence="5">Acetyl-CoA synthetase-like protein</fullName>
    </submittedName>
</protein>
<evidence type="ECO:0000259" key="4">
    <source>
        <dbReference type="Pfam" id="PF00501"/>
    </source>
</evidence>
<dbReference type="Pfam" id="PF23562">
    <property type="entry name" value="AMP-binding_C_3"/>
    <property type="match status" value="1"/>
</dbReference>
<dbReference type="GeneID" id="54489548"/>
<dbReference type="PANTHER" id="PTHR43439">
    <property type="entry name" value="PHENYLACETATE-COENZYME A LIGASE"/>
    <property type="match status" value="1"/>
</dbReference>
<dbReference type="InterPro" id="IPR000873">
    <property type="entry name" value="AMP-dep_synth/lig_dom"/>
</dbReference>
<dbReference type="InterPro" id="IPR020845">
    <property type="entry name" value="AMP-binding_CS"/>
</dbReference>
<gene>
    <name evidence="5" type="ORF">EJ05DRAFT_514086</name>
</gene>
<dbReference type="SUPFAM" id="SSF56801">
    <property type="entry name" value="Acetyl-CoA synthetase-like"/>
    <property type="match status" value="1"/>
</dbReference>
<evidence type="ECO:0000313" key="6">
    <source>
        <dbReference type="Proteomes" id="UP000799437"/>
    </source>
</evidence>
<proteinExistence type="predicted"/>
<keyword evidence="6" id="KW-1185">Reference proteome</keyword>
<dbReference type="Gene3D" id="3.40.50.12780">
    <property type="entry name" value="N-terminal domain of ligase-like"/>
    <property type="match status" value="1"/>
</dbReference>
<name>A0A6A6VXT7_9PEZI</name>
<dbReference type="RefSeq" id="XP_033597090.1">
    <property type="nucleotide sequence ID" value="XM_033748494.1"/>
</dbReference>
<evidence type="ECO:0000256" key="1">
    <source>
        <dbReference type="ARBA" id="ARBA00022450"/>
    </source>
</evidence>
<feature type="domain" description="AMP-dependent synthetase/ligase" evidence="4">
    <location>
        <begin position="28"/>
        <end position="355"/>
    </location>
</feature>
<dbReference type="InterPro" id="IPR042099">
    <property type="entry name" value="ANL_N_sf"/>
</dbReference>
<dbReference type="AlphaFoldDB" id="A0A6A6VXT7"/>
<dbReference type="EMBL" id="ML996580">
    <property type="protein sequence ID" value="KAF2754639.1"/>
    <property type="molecule type" value="Genomic_DNA"/>
</dbReference>
<keyword evidence="1" id="KW-0596">Phosphopantetheine</keyword>
<dbReference type="InterPro" id="IPR051414">
    <property type="entry name" value="Adenylate-forming_Reductase"/>
</dbReference>
<feature type="transmembrane region" description="Helical" evidence="3">
    <location>
        <begin position="242"/>
        <end position="264"/>
    </location>
</feature>
<reference evidence="5" key="1">
    <citation type="journal article" date="2020" name="Stud. Mycol.">
        <title>101 Dothideomycetes genomes: a test case for predicting lifestyles and emergence of pathogens.</title>
        <authorList>
            <person name="Haridas S."/>
            <person name="Albert R."/>
            <person name="Binder M."/>
            <person name="Bloem J."/>
            <person name="Labutti K."/>
            <person name="Salamov A."/>
            <person name="Andreopoulos B."/>
            <person name="Baker S."/>
            <person name="Barry K."/>
            <person name="Bills G."/>
            <person name="Bluhm B."/>
            <person name="Cannon C."/>
            <person name="Castanera R."/>
            <person name="Culley D."/>
            <person name="Daum C."/>
            <person name="Ezra D."/>
            <person name="Gonzalez J."/>
            <person name="Henrissat B."/>
            <person name="Kuo A."/>
            <person name="Liang C."/>
            <person name="Lipzen A."/>
            <person name="Lutzoni F."/>
            <person name="Magnuson J."/>
            <person name="Mondo S."/>
            <person name="Nolan M."/>
            <person name="Ohm R."/>
            <person name="Pangilinan J."/>
            <person name="Park H.-J."/>
            <person name="Ramirez L."/>
            <person name="Alfaro M."/>
            <person name="Sun H."/>
            <person name="Tritt A."/>
            <person name="Yoshinaga Y."/>
            <person name="Zwiers L.-H."/>
            <person name="Turgeon B."/>
            <person name="Goodwin S."/>
            <person name="Spatafora J."/>
            <person name="Crous P."/>
            <person name="Grigoriev I."/>
        </authorList>
    </citation>
    <scope>NUCLEOTIDE SEQUENCE</scope>
    <source>
        <strain evidence="5">CBS 121739</strain>
    </source>
</reference>